<feature type="active site" description="Charge relay system" evidence="22">
    <location>
        <position position="814"/>
    </location>
</feature>
<dbReference type="InterPro" id="IPR050819">
    <property type="entry name" value="Tripeptidyl-peptidase_I"/>
</dbReference>
<feature type="transmembrane region" description="Helical" evidence="23">
    <location>
        <begin position="431"/>
        <end position="453"/>
    </location>
</feature>
<keyword evidence="14 22" id="KW-0378">Hydrolase</keyword>
<evidence type="ECO:0000256" key="9">
    <source>
        <dbReference type="ARBA" id="ARBA00022525"/>
    </source>
</evidence>
<dbReference type="EMBL" id="NAJM01000052">
    <property type="protein sequence ID" value="RVX67065.1"/>
    <property type="molecule type" value="Genomic_DNA"/>
</dbReference>
<comment type="function">
    <text evidence="3">Secreted tripeptidyl-peptidase which degrades proteins at acidic pHs and is involved in virulence.</text>
</comment>
<dbReference type="PROSITE" id="PS50850">
    <property type="entry name" value="MFS"/>
    <property type="match status" value="1"/>
</dbReference>
<evidence type="ECO:0000313" key="27">
    <source>
        <dbReference type="Proteomes" id="UP000288859"/>
    </source>
</evidence>
<comment type="similarity">
    <text evidence="6">Belongs to the major facilitator superfamily.</text>
</comment>
<feature type="domain" description="Peptidase S53" evidence="25">
    <location>
        <begin position="728"/>
        <end position="1064"/>
    </location>
</feature>
<dbReference type="Pfam" id="PF00083">
    <property type="entry name" value="Sugar_tr"/>
    <property type="match status" value="1"/>
</dbReference>
<evidence type="ECO:0000256" key="12">
    <source>
        <dbReference type="ARBA" id="ARBA00022723"/>
    </source>
</evidence>
<evidence type="ECO:0000256" key="10">
    <source>
        <dbReference type="ARBA" id="ARBA00022670"/>
    </source>
</evidence>
<feature type="transmembrane region" description="Helical" evidence="23">
    <location>
        <begin position="185"/>
        <end position="208"/>
    </location>
</feature>
<evidence type="ECO:0000256" key="18">
    <source>
        <dbReference type="ARBA" id="ARBA00023026"/>
    </source>
</evidence>
<dbReference type="Gene3D" id="1.20.1250.20">
    <property type="entry name" value="MFS general substrate transporter like domains"/>
    <property type="match status" value="1"/>
</dbReference>
<comment type="catalytic activity">
    <reaction evidence="1">
        <text>Release of an N-terminal tripeptide from a polypeptide.</text>
        <dbReference type="EC" id="3.4.14.10"/>
    </reaction>
</comment>
<comment type="subcellular location">
    <subcellularLocation>
        <location evidence="4">Membrane</location>
        <topology evidence="4">Multi-pass membrane protein</topology>
    </subcellularLocation>
    <subcellularLocation>
        <location evidence="5">Secreted</location>
        <location evidence="5">Extracellular space</location>
    </subcellularLocation>
</comment>
<dbReference type="SMART" id="SM00944">
    <property type="entry name" value="Pro-kuma_activ"/>
    <property type="match status" value="1"/>
</dbReference>
<dbReference type="PANTHER" id="PTHR14218:SF39">
    <property type="entry name" value="PEPTIDASE S53 DOMAIN-CONTAINING PROTEIN"/>
    <property type="match status" value="1"/>
</dbReference>
<keyword evidence="10 22" id="KW-0645">Protease</keyword>
<evidence type="ECO:0000256" key="15">
    <source>
        <dbReference type="ARBA" id="ARBA00022825"/>
    </source>
</evidence>
<dbReference type="InterPro" id="IPR005828">
    <property type="entry name" value="MFS_sugar_transport-like"/>
</dbReference>
<dbReference type="InterPro" id="IPR036259">
    <property type="entry name" value="MFS_trans_sf"/>
</dbReference>
<dbReference type="InterPro" id="IPR030400">
    <property type="entry name" value="Sedolisin_dom"/>
</dbReference>
<dbReference type="InterPro" id="IPR036852">
    <property type="entry name" value="Peptidase_S8/S53_dom_sf"/>
</dbReference>
<evidence type="ECO:0000256" key="11">
    <source>
        <dbReference type="ARBA" id="ARBA00022692"/>
    </source>
</evidence>
<evidence type="ECO:0000256" key="4">
    <source>
        <dbReference type="ARBA" id="ARBA00004141"/>
    </source>
</evidence>
<dbReference type="VEuPathDB" id="FungiDB:PV10_00676"/>
<feature type="transmembrane region" description="Helical" evidence="23">
    <location>
        <begin position="331"/>
        <end position="352"/>
    </location>
</feature>
<keyword evidence="8" id="KW-0813">Transport</keyword>
<dbReference type="GO" id="GO:0046872">
    <property type="term" value="F:metal ion binding"/>
    <property type="evidence" value="ECO:0007669"/>
    <property type="project" value="UniProtKB-KW"/>
</dbReference>
<dbReference type="Gene3D" id="3.40.50.200">
    <property type="entry name" value="Peptidase S8/S53 domain"/>
    <property type="match status" value="1"/>
</dbReference>
<feature type="transmembrane region" description="Helical" evidence="23">
    <location>
        <begin position="228"/>
        <end position="253"/>
    </location>
</feature>
<reference evidence="26 27" key="1">
    <citation type="submission" date="2017-03" db="EMBL/GenBank/DDBJ databases">
        <title>Genomes of endolithic fungi from Antarctica.</title>
        <authorList>
            <person name="Coleine C."/>
            <person name="Masonjones S."/>
            <person name="Stajich J.E."/>
        </authorList>
    </citation>
    <scope>NUCLEOTIDE SEQUENCE [LARGE SCALE GENOMIC DNA]</scope>
    <source>
        <strain evidence="26 27">CCFEE 6314</strain>
    </source>
</reference>
<keyword evidence="9" id="KW-0964">Secreted</keyword>
<evidence type="ECO:0000256" key="16">
    <source>
        <dbReference type="ARBA" id="ARBA00022837"/>
    </source>
</evidence>
<evidence type="ECO:0000256" key="13">
    <source>
        <dbReference type="ARBA" id="ARBA00022729"/>
    </source>
</evidence>
<evidence type="ECO:0000256" key="2">
    <source>
        <dbReference type="ARBA" id="ARBA00001913"/>
    </source>
</evidence>
<dbReference type="AlphaFoldDB" id="A0A438MTP5"/>
<dbReference type="PANTHER" id="PTHR14218">
    <property type="entry name" value="PROTEASE S8 TRIPEPTIDYL PEPTIDASE I CLN2"/>
    <property type="match status" value="1"/>
</dbReference>
<feature type="transmembrane region" description="Helical" evidence="23">
    <location>
        <begin position="493"/>
        <end position="514"/>
    </location>
</feature>
<evidence type="ECO:0000256" key="23">
    <source>
        <dbReference type="SAM" id="Phobius"/>
    </source>
</evidence>
<protein>
    <recommendedName>
        <fullName evidence="7">tripeptidyl-peptidase II</fullName>
        <ecNumber evidence="7">3.4.14.10</ecNumber>
    </recommendedName>
</protein>
<keyword evidence="18" id="KW-0843">Virulence</keyword>
<dbReference type="SUPFAM" id="SSF52743">
    <property type="entry name" value="Subtilisin-like"/>
    <property type="match status" value="1"/>
</dbReference>
<dbReference type="FunFam" id="1.20.1250.20:FF:000171">
    <property type="entry name" value="MFS general substrate transporter"/>
    <property type="match status" value="1"/>
</dbReference>
<evidence type="ECO:0000256" key="7">
    <source>
        <dbReference type="ARBA" id="ARBA00012462"/>
    </source>
</evidence>
<evidence type="ECO:0000256" key="5">
    <source>
        <dbReference type="ARBA" id="ARBA00004239"/>
    </source>
</evidence>
<name>A0A438MTP5_EXOME</name>
<feature type="transmembrane region" description="Helical" evidence="23">
    <location>
        <begin position="380"/>
        <end position="399"/>
    </location>
</feature>
<dbReference type="InterPro" id="IPR000209">
    <property type="entry name" value="Peptidase_S8/S53_dom"/>
</dbReference>
<gene>
    <name evidence="26" type="ORF">B0A52_08308</name>
</gene>
<evidence type="ECO:0000256" key="8">
    <source>
        <dbReference type="ARBA" id="ARBA00022448"/>
    </source>
</evidence>
<accession>A0A438MTP5</accession>
<dbReference type="OrthoDB" id="4139357at2759"/>
<feature type="transmembrane region" description="Helical" evidence="23">
    <location>
        <begin position="61"/>
        <end position="81"/>
    </location>
</feature>
<keyword evidence="11 23" id="KW-0812">Transmembrane</keyword>
<keyword evidence="20" id="KW-0865">Zymogen</keyword>
<evidence type="ECO:0000259" key="25">
    <source>
        <dbReference type="PROSITE" id="PS51695"/>
    </source>
</evidence>
<evidence type="ECO:0000256" key="22">
    <source>
        <dbReference type="PROSITE-ProRule" id="PRU01032"/>
    </source>
</evidence>
<dbReference type="PROSITE" id="PS00138">
    <property type="entry name" value="SUBTILASE_SER"/>
    <property type="match status" value="1"/>
</dbReference>
<keyword evidence="21" id="KW-0325">Glycoprotein</keyword>
<evidence type="ECO:0000259" key="24">
    <source>
        <dbReference type="PROSITE" id="PS50850"/>
    </source>
</evidence>
<dbReference type="InterPro" id="IPR023828">
    <property type="entry name" value="Peptidase_S8_Ser-AS"/>
</dbReference>
<feature type="transmembrane region" description="Helical" evidence="23">
    <location>
        <begin position="101"/>
        <end position="121"/>
    </location>
</feature>
<evidence type="ECO:0000256" key="1">
    <source>
        <dbReference type="ARBA" id="ARBA00001910"/>
    </source>
</evidence>
<comment type="caution">
    <text evidence="22">Lacks conserved residue(s) required for the propagation of feature annotation.</text>
</comment>
<dbReference type="GO" id="GO:0016020">
    <property type="term" value="C:membrane"/>
    <property type="evidence" value="ECO:0007669"/>
    <property type="project" value="UniProtKB-SubCell"/>
</dbReference>
<dbReference type="PROSITE" id="PS51695">
    <property type="entry name" value="SEDOLISIN"/>
    <property type="match status" value="1"/>
</dbReference>
<comment type="caution">
    <text evidence="26">The sequence shown here is derived from an EMBL/GenBank/DDBJ whole genome shotgun (WGS) entry which is preliminary data.</text>
</comment>
<evidence type="ECO:0000256" key="19">
    <source>
        <dbReference type="ARBA" id="ARBA00023136"/>
    </source>
</evidence>
<proteinExistence type="inferred from homology"/>
<feature type="active site" description="Charge relay system" evidence="22">
    <location>
        <position position="810"/>
    </location>
</feature>
<dbReference type="CDD" id="cd04056">
    <property type="entry name" value="Peptidases_S53"/>
    <property type="match status" value="1"/>
</dbReference>
<keyword evidence="13" id="KW-0732">Signal</keyword>
<evidence type="ECO:0000256" key="3">
    <source>
        <dbReference type="ARBA" id="ARBA00002451"/>
    </source>
</evidence>
<evidence type="ECO:0000256" key="17">
    <source>
        <dbReference type="ARBA" id="ARBA00022989"/>
    </source>
</evidence>
<keyword evidence="15 22" id="KW-0720">Serine protease</keyword>
<keyword evidence="12" id="KW-0479">Metal-binding</keyword>
<evidence type="ECO:0000313" key="26">
    <source>
        <dbReference type="EMBL" id="RVX67065.1"/>
    </source>
</evidence>
<dbReference type="CDD" id="cd11377">
    <property type="entry name" value="Pro-peptidase_S53"/>
    <property type="match status" value="1"/>
</dbReference>
<evidence type="ECO:0000256" key="6">
    <source>
        <dbReference type="ARBA" id="ARBA00008335"/>
    </source>
</evidence>
<dbReference type="GO" id="GO:0022857">
    <property type="term" value="F:transmembrane transporter activity"/>
    <property type="evidence" value="ECO:0007669"/>
    <property type="project" value="InterPro"/>
</dbReference>
<sequence>MADDKRIVDQDGDGYRNRLGSEVAVGIDDISAIPKGETDPVYEAKAKVLNRAIQDIGMGRYQWQLFIVVGFGWAMDNLWPITTSLIFTPITNEFNPSRPPLLTLSQNIGLLAGAMFWGFGCDIFGRKWGFNITLGIISVFGLASAGSPNFAAIGCFAALWSFGVGGNLPVDSAIFLEFLPGSHQYLLTVLSIDWALAQLIATLIAWPLLGNMTCQEGETCTRSANMGWRYYILTVGGLTLVMFIIRFGVFSIYESPKYNMGKGKDEEAVRIVHEVARRNGKPTSLTIEDLKACELLGDGQAQQTNASAAIKRKLAAFNGEHVRALFATKKLAFSTTMIMFIWAFIGLGYPLYNAYLPYLQSIRGAEFGDGSTYITYRNQVIIAVLGVPGAILGGFLVEIRSFGRKGTLSLSTTLTGVFLYCSTTARSSDALLGWNCAYNFTSNIMYAVLYAYTPEIFRSRDRGSGSALCASANRVFGIMAPIVAMFANLETVAPVYTSGALFIAAGLAAIFLPFESQGKASLSRTDYAVKDFHPAPRAWNNLGSPSRDHMISLSLGLTQSRFEELEKHLYEVSDPFHARYGQHLTAKQVHDLVKPSEEASHEIHEWLHSHGIEMDQLKYSPAKDWISITLPLSKVEELLDTKYSVYQHSVDDSTLVRTESYSLPRYLHKHVSTIQPTNSWARLGGHQKRKQIQKRSKHVLVDAEDWTPAPVLPLPDNATVATACNFTNVTPDCLRTLYGTLDYEVKSAGVNKMAHTNYLDEATNRSDISIFLGLYRPEAQAYAYEFEAISIDGGVLDNGTNVADELLDLEANLDAEYMIGIGYPTPLIAYHTGGRNPSFVPDLVTPDNSDEPYLEWANWVLEQDDLPQVISTSYGDDEQTVSRAYAQATCNQFAQLGARGVTLLFSSGDGGVGDDGLCYSNEDNTTYQFLPSFPASCPYVTVVGATKGYPESAAWRSLRSGGIFTSGAGFSNYFDRPKYQAKAVSSYVKGLDGLYDGLYNPGGRAYPDLSCIGQVFPTIWNGSTHGLVGTSGSSPICAAVFALLNDALITEGRPPVGFLNPWLV</sequence>
<feature type="domain" description="Major facilitator superfamily (MFS) profile" evidence="24">
    <location>
        <begin position="65"/>
        <end position="517"/>
    </location>
</feature>
<dbReference type="Pfam" id="PF00082">
    <property type="entry name" value="Peptidase_S8"/>
    <property type="match status" value="1"/>
</dbReference>
<dbReference type="SUPFAM" id="SSF54897">
    <property type="entry name" value="Protease propeptides/inhibitors"/>
    <property type="match status" value="1"/>
</dbReference>
<dbReference type="FunFam" id="3.40.50.200:FF:000015">
    <property type="entry name" value="Tripeptidyl peptidase A"/>
    <property type="match status" value="1"/>
</dbReference>
<evidence type="ECO:0000256" key="14">
    <source>
        <dbReference type="ARBA" id="ARBA00022801"/>
    </source>
</evidence>
<dbReference type="GO" id="GO:0004252">
    <property type="term" value="F:serine-type endopeptidase activity"/>
    <property type="evidence" value="ECO:0007669"/>
    <property type="project" value="UniProtKB-UniRule"/>
</dbReference>
<dbReference type="Proteomes" id="UP000288859">
    <property type="component" value="Unassembled WGS sequence"/>
</dbReference>
<keyword evidence="16" id="KW-0106">Calcium</keyword>
<dbReference type="InterPro" id="IPR015366">
    <property type="entry name" value="S53_propep"/>
</dbReference>
<dbReference type="EC" id="3.4.14.10" evidence="7"/>
<dbReference type="Pfam" id="PF09286">
    <property type="entry name" value="Pro-kuma_activ"/>
    <property type="match status" value="1"/>
</dbReference>
<dbReference type="InterPro" id="IPR020846">
    <property type="entry name" value="MFS_dom"/>
</dbReference>
<feature type="active site" description="Charge relay system" evidence="22">
    <location>
        <position position="1031"/>
    </location>
</feature>
<feature type="transmembrane region" description="Helical" evidence="23">
    <location>
        <begin position="128"/>
        <end position="145"/>
    </location>
</feature>
<dbReference type="GO" id="GO:0005576">
    <property type="term" value="C:extracellular region"/>
    <property type="evidence" value="ECO:0007669"/>
    <property type="project" value="UniProtKB-SubCell"/>
</dbReference>
<comment type="cofactor">
    <cofactor evidence="2">
        <name>Ca(2+)</name>
        <dbReference type="ChEBI" id="CHEBI:29108"/>
    </cofactor>
</comment>
<evidence type="ECO:0000256" key="20">
    <source>
        <dbReference type="ARBA" id="ARBA00023145"/>
    </source>
</evidence>
<dbReference type="GO" id="GO:0008240">
    <property type="term" value="F:tripeptidyl-peptidase activity"/>
    <property type="evidence" value="ECO:0007669"/>
    <property type="project" value="UniProtKB-EC"/>
</dbReference>
<dbReference type="VEuPathDB" id="FungiDB:PV10_00675"/>
<dbReference type="GO" id="GO:0006508">
    <property type="term" value="P:proteolysis"/>
    <property type="evidence" value="ECO:0007669"/>
    <property type="project" value="UniProtKB-KW"/>
</dbReference>
<dbReference type="CDD" id="cd17316">
    <property type="entry name" value="MFS_SV2_like"/>
    <property type="match status" value="1"/>
</dbReference>
<organism evidence="26 27">
    <name type="scientific">Exophiala mesophila</name>
    <name type="common">Black yeast-like fungus</name>
    <dbReference type="NCBI Taxonomy" id="212818"/>
    <lineage>
        <taxon>Eukaryota</taxon>
        <taxon>Fungi</taxon>
        <taxon>Dikarya</taxon>
        <taxon>Ascomycota</taxon>
        <taxon>Pezizomycotina</taxon>
        <taxon>Eurotiomycetes</taxon>
        <taxon>Chaetothyriomycetidae</taxon>
        <taxon>Chaetothyriales</taxon>
        <taxon>Herpotrichiellaceae</taxon>
        <taxon>Exophiala</taxon>
    </lineage>
</organism>
<keyword evidence="17 23" id="KW-1133">Transmembrane helix</keyword>
<keyword evidence="19 23" id="KW-0472">Membrane</keyword>
<dbReference type="SUPFAM" id="SSF103473">
    <property type="entry name" value="MFS general substrate transporter"/>
    <property type="match status" value="1"/>
</dbReference>
<evidence type="ECO:0000256" key="21">
    <source>
        <dbReference type="ARBA" id="ARBA00023180"/>
    </source>
</evidence>